<protein>
    <submittedName>
        <fullName evidence="1">Uncharacterized protein</fullName>
    </submittedName>
</protein>
<organism evidence="1">
    <name type="scientific">Rhizophora mucronata</name>
    <name type="common">Asiatic mangrove</name>
    <dbReference type="NCBI Taxonomy" id="61149"/>
    <lineage>
        <taxon>Eukaryota</taxon>
        <taxon>Viridiplantae</taxon>
        <taxon>Streptophyta</taxon>
        <taxon>Embryophyta</taxon>
        <taxon>Tracheophyta</taxon>
        <taxon>Spermatophyta</taxon>
        <taxon>Magnoliopsida</taxon>
        <taxon>eudicotyledons</taxon>
        <taxon>Gunneridae</taxon>
        <taxon>Pentapetalae</taxon>
        <taxon>rosids</taxon>
        <taxon>fabids</taxon>
        <taxon>Malpighiales</taxon>
        <taxon>Rhizophoraceae</taxon>
        <taxon>Rhizophora</taxon>
    </lineage>
</organism>
<sequence length="82" mass="9449">MLDFMHLMTKLRPYVHTFLQELSSIWLQLRSLSELKSDESKSDGALSSILKVPKNTHCIFFNVLTYNLDGRDVQQVSTKNCS</sequence>
<dbReference type="AlphaFoldDB" id="A0A2P2IIM4"/>
<dbReference type="EMBL" id="GGEC01000558">
    <property type="protein sequence ID" value="MBW81041.1"/>
    <property type="molecule type" value="Transcribed_RNA"/>
</dbReference>
<evidence type="ECO:0000313" key="1">
    <source>
        <dbReference type="EMBL" id="MBW81041.1"/>
    </source>
</evidence>
<reference evidence="1" key="1">
    <citation type="submission" date="2018-02" db="EMBL/GenBank/DDBJ databases">
        <title>Rhizophora mucronata_Transcriptome.</title>
        <authorList>
            <person name="Meera S.P."/>
            <person name="Sreeshan A."/>
            <person name="Augustine A."/>
        </authorList>
    </citation>
    <scope>NUCLEOTIDE SEQUENCE</scope>
    <source>
        <tissue evidence="1">Leaf</tissue>
    </source>
</reference>
<accession>A0A2P2IIM4</accession>
<name>A0A2P2IIM4_RHIMU</name>
<proteinExistence type="predicted"/>